<gene>
    <name evidence="2" type="ORF">GQ43DRAFT_472025</name>
</gene>
<feature type="region of interest" description="Disordered" evidence="1">
    <location>
        <begin position="374"/>
        <end position="398"/>
    </location>
</feature>
<proteinExistence type="predicted"/>
<feature type="compositionally biased region" description="Polar residues" evidence="1">
    <location>
        <begin position="592"/>
        <end position="604"/>
    </location>
</feature>
<protein>
    <submittedName>
        <fullName evidence="2">Uncharacterized protein</fullName>
    </submittedName>
</protein>
<feature type="region of interest" description="Disordered" evidence="1">
    <location>
        <begin position="285"/>
        <end position="308"/>
    </location>
</feature>
<comment type="caution">
    <text evidence="2">The sequence shown here is derived from an EMBL/GenBank/DDBJ whole genome shotgun (WGS) entry which is preliminary data.</text>
</comment>
<evidence type="ECO:0000313" key="2">
    <source>
        <dbReference type="EMBL" id="KAF2201200.1"/>
    </source>
</evidence>
<organism evidence="2 3">
    <name type="scientific">Delitschia confertaspora ATCC 74209</name>
    <dbReference type="NCBI Taxonomy" id="1513339"/>
    <lineage>
        <taxon>Eukaryota</taxon>
        <taxon>Fungi</taxon>
        <taxon>Dikarya</taxon>
        <taxon>Ascomycota</taxon>
        <taxon>Pezizomycotina</taxon>
        <taxon>Dothideomycetes</taxon>
        <taxon>Pleosporomycetidae</taxon>
        <taxon>Pleosporales</taxon>
        <taxon>Delitschiaceae</taxon>
        <taxon>Delitschia</taxon>
    </lineage>
</organism>
<evidence type="ECO:0000256" key="1">
    <source>
        <dbReference type="SAM" id="MobiDB-lite"/>
    </source>
</evidence>
<dbReference type="OrthoDB" id="3674086at2759"/>
<feature type="compositionally biased region" description="Polar residues" evidence="1">
    <location>
        <begin position="627"/>
        <end position="636"/>
    </location>
</feature>
<keyword evidence="3" id="KW-1185">Reference proteome</keyword>
<reference evidence="2" key="1">
    <citation type="journal article" date="2020" name="Stud. Mycol.">
        <title>101 Dothideomycetes genomes: a test case for predicting lifestyles and emergence of pathogens.</title>
        <authorList>
            <person name="Haridas S."/>
            <person name="Albert R."/>
            <person name="Binder M."/>
            <person name="Bloem J."/>
            <person name="Labutti K."/>
            <person name="Salamov A."/>
            <person name="Andreopoulos B."/>
            <person name="Baker S."/>
            <person name="Barry K."/>
            <person name="Bills G."/>
            <person name="Bluhm B."/>
            <person name="Cannon C."/>
            <person name="Castanera R."/>
            <person name="Culley D."/>
            <person name="Daum C."/>
            <person name="Ezra D."/>
            <person name="Gonzalez J."/>
            <person name="Henrissat B."/>
            <person name="Kuo A."/>
            <person name="Liang C."/>
            <person name="Lipzen A."/>
            <person name="Lutzoni F."/>
            <person name="Magnuson J."/>
            <person name="Mondo S."/>
            <person name="Nolan M."/>
            <person name="Ohm R."/>
            <person name="Pangilinan J."/>
            <person name="Park H.-J."/>
            <person name="Ramirez L."/>
            <person name="Alfaro M."/>
            <person name="Sun H."/>
            <person name="Tritt A."/>
            <person name="Yoshinaga Y."/>
            <person name="Zwiers L.-H."/>
            <person name="Turgeon B."/>
            <person name="Goodwin S."/>
            <person name="Spatafora J."/>
            <person name="Crous P."/>
            <person name="Grigoriev I."/>
        </authorList>
    </citation>
    <scope>NUCLEOTIDE SEQUENCE</scope>
    <source>
        <strain evidence="2">ATCC 74209</strain>
    </source>
</reference>
<feature type="compositionally biased region" description="Basic and acidic residues" evidence="1">
    <location>
        <begin position="651"/>
        <end position="666"/>
    </location>
</feature>
<dbReference type="Proteomes" id="UP000799536">
    <property type="component" value="Unassembled WGS sequence"/>
</dbReference>
<evidence type="ECO:0000313" key="3">
    <source>
        <dbReference type="Proteomes" id="UP000799536"/>
    </source>
</evidence>
<dbReference type="AlphaFoldDB" id="A0A9P4MYT5"/>
<feature type="region of interest" description="Disordered" evidence="1">
    <location>
        <begin position="108"/>
        <end position="135"/>
    </location>
</feature>
<name>A0A9P4MYT5_9PLEO</name>
<feature type="compositionally biased region" description="Polar residues" evidence="1">
    <location>
        <begin position="288"/>
        <end position="298"/>
    </location>
</feature>
<accession>A0A9P4MYT5</accession>
<feature type="compositionally biased region" description="Basic and acidic residues" evidence="1">
    <location>
        <begin position="704"/>
        <end position="733"/>
    </location>
</feature>
<sequence>MPPLGPEQETYLLPISKAEHDWIKTFRKKQNELDDSVTRKPIPPQTIYAYIYIGNDYRPFQITSDNIILEVAEMGVVIQDLLERDEWKDRSRAPIEIQQTDDMEVDSVIGDSETGGADDLNISDDSSDGDGAHQTVKASVVGASTPTENLFVQNAVTQTDAVPGASVETQTDAISGIHAETQTERISDVHMETQTDLVHVGAQTETLNDQDDQARVRQPEKELTLGPPGTTGVAPNPDPQAQLKGLGQRIRNKDALDLFREGLPLREDGESSHYQARPKQLLDRRSASIKTSTNRISPENDENTSLEQRIRSPLVSSGPGLFSNASALTIARTIPVTRTDADVHAGPTEKYSVYGNLERTEALYKRWRDSGTLSIPSEAEEESLPKQSPTVPVEEDQPASQLNPYFEDLVDLSIFAHERGVPNLSMDVHKTWQKANYHSDSDDQLPSVGIVQKAFDNLPISDPLLGYIVLFYSYEWTTATYKSFEEYEPLGKGFEKFLYGLSLTRCWSLTGWGHIILTNWCQFHGHKTLGEIKSCEAERDRLISVDFRKNLKTQYDEKARYMDADVVPRVTTATKRTWLKKDWNQDSADELSFSTTPKLGTATNSKEHNSSKKVGTTSFGTPALGTSRLNPTGSNHSLKKETPKPKQTPKGVDDIRHAPHGTDRQRTAIKRKQRVIQDIDDEQPPIPFKHRSPFKPGTKNNPGSEKKRPNIKDVKHSEKKRKTDEGDKGERELTPNGLV</sequence>
<feature type="region of interest" description="Disordered" evidence="1">
    <location>
        <begin position="590"/>
        <end position="739"/>
    </location>
</feature>
<dbReference type="EMBL" id="ML993987">
    <property type="protein sequence ID" value="KAF2201200.1"/>
    <property type="molecule type" value="Genomic_DNA"/>
</dbReference>